<feature type="transmembrane region" description="Helical" evidence="1">
    <location>
        <begin position="115"/>
        <end position="137"/>
    </location>
</feature>
<feature type="transmembrane region" description="Helical" evidence="1">
    <location>
        <begin position="158"/>
        <end position="175"/>
    </location>
</feature>
<keyword evidence="1" id="KW-0472">Membrane</keyword>
<feature type="transmembrane region" description="Helical" evidence="1">
    <location>
        <begin position="47"/>
        <end position="67"/>
    </location>
</feature>
<gene>
    <name evidence="2" type="ORF">DFO77_12144</name>
</gene>
<feature type="transmembrane region" description="Helical" evidence="1">
    <location>
        <begin position="12"/>
        <end position="35"/>
    </location>
</feature>
<protein>
    <submittedName>
        <fullName evidence="2">Putative membrane-bound spermidine synthase</fullName>
    </submittedName>
</protein>
<feature type="transmembrane region" description="Helical" evidence="1">
    <location>
        <begin position="624"/>
        <end position="650"/>
    </location>
</feature>
<dbReference type="AlphaFoldDB" id="A0A368UP65"/>
<feature type="transmembrane region" description="Helical" evidence="1">
    <location>
        <begin position="541"/>
        <end position="561"/>
    </location>
</feature>
<dbReference type="SUPFAM" id="SSF53335">
    <property type="entry name" value="S-adenosyl-L-methionine-dependent methyltransferases"/>
    <property type="match status" value="1"/>
</dbReference>
<evidence type="ECO:0000313" key="3">
    <source>
        <dbReference type="Proteomes" id="UP000252733"/>
    </source>
</evidence>
<organism evidence="2 3">
    <name type="scientific">Marinilabilia salmonicolor</name>
    <dbReference type="NCBI Taxonomy" id="989"/>
    <lineage>
        <taxon>Bacteria</taxon>
        <taxon>Pseudomonadati</taxon>
        <taxon>Bacteroidota</taxon>
        <taxon>Bacteroidia</taxon>
        <taxon>Marinilabiliales</taxon>
        <taxon>Marinilabiliaceae</taxon>
        <taxon>Marinilabilia</taxon>
    </lineage>
</organism>
<feature type="transmembrane region" description="Helical" evidence="1">
    <location>
        <begin position="516"/>
        <end position="534"/>
    </location>
</feature>
<accession>A0A368UP65</accession>
<feature type="transmembrane region" description="Helical" evidence="1">
    <location>
        <begin position="689"/>
        <end position="708"/>
    </location>
</feature>
<comment type="caution">
    <text evidence="2">The sequence shown here is derived from an EMBL/GenBank/DDBJ whole genome shotgun (WGS) entry which is preliminary data.</text>
</comment>
<keyword evidence="3" id="KW-1185">Reference proteome</keyword>
<dbReference type="Gene3D" id="3.40.50.150">
    <property type="entry name" value="Vaccinia Virus protein VP39"/>
    <property type="match status" value="1"/>
</dbReference>
<name>A0A368UP65_9BACT</name>
<keyword evidence="1" id="KW-0812">Transmembrane</keyword>
<dbReference type="Proteomes" id="UP000252733">
    <property type="component" value="Unassembled WGS sequence"/>
</dbReference>
<reference evidence="2 3" key="1">
    <citation type="submission" date="2018-07" db="EMBL/GenBank/DDBJ databases">
        <title>Freshwater and sediment microbial communities from various areas in North America, analyzing microbe dynamics in response to fracking.</title>
        <authorList>
            <person name="Lamendella R."/>
        </authorList>
    </citation>
    <scope>NUCLEOTIDE SEQUENCE [LARGE SCALE GENOMIC DNA]</scope>
    <source>
        <strain evidence="2 3">160A</strain>
    </source>
</reference>
<evidence type="ECO:0000256" key="1">
    <source>
        <dbReference type="SAM" id="Phobius"/>
    </source>
</evidence>
<feature type="transmembrane region" description="Helical" evidence="1">
    <location>
        <begin position="207"/>
        <end position="225"/>
    </location>
</feature>
<dbReference type="Pfam" id="PF01564">
    <property type="entry name" value="Spermine_synth"/>
    <property type="match status" value="1"/>
</dbReference>
<feature type="transmembrane region" description="Helical" evidence="1">
    <location>
        <begin position="181"/>
        <end position="200"/>
    </location>
</feature>
<dbReference type="RefSeq" id="WP_114437591.1">
    <property type="nucleotide sequence ID" value="NZ_QPIZ01000021.1"/>
</dbReference>
<keyword evidence="1" id="KW-1133">Transmembrane helix</keyword>
<proteinExistence type="predicted"/>
<dbReference type="InterPro" id="IPR029063">
    <property type="entry name" value="SAM-dependent_MTases_sf"/>
</dbReference>
<feature type="transmembrane region" description="Helical" evidence="1">
    <location>
        <begin position="79"/>
        <end position="103"/>
    </location>
</feature>
<sequence>MLNIIKPNPSSSLFKGRTATFVSGFSMLMVQVILLRELSSLFVVNELIVGVFLSFWMLFSGAGALFARFFKGFRWTYSAVFPLVSGFAALLSLWSLYLARFWMAGNGFSESISDWLLITAFVTFVYCFPAGMMFTWFSASLSYRYSERQTERIYISEQWGSLLAGVLFYMIPVFWLNAFSAISLLLVLNALVALFLVAPVNGGVKRGLAVAGVLLLVVLIFLPQYRAGRQMIFGDRNVTGTFFSSHGTIDVWEDNEKEGYFSGGRFFTDSAVFAEAEEQLHPALMLHPSPRHLLLVNAGPGLVSEALKYDDLHIDFVSADQSRLSLEKRLLEGGKETMERVRFIKSDPHRFLKHHSDTLYDVILLGGGVPENLASTRFYTNDFFLLISGKLNADGLFVTGGVDYASTLSDSGKQILMVLEETVSDVFPFLRVWAGEKIIFISSKEQILPDWYELHTDVISNNKYVNKEMLPLHVLKTQMEEVEKVIDKDVRLNTRVSPVLFQLALRDMSDFWDVKLSWFAIVIGVMFVAGLLLFRKSARGVFLSGVVLGGMQVLLLLYWQLVMGNLFRATGLLFSFFMAGLAMGALLGHRKVWFFRAHYFPVLLIAMSLLAVLTVPFLDSLAGVWLFPVVVFLLVFSFSVLGGAVFVSGLSLHKGRFEQSAAFIYMGDVAGGAIGSFLMAIFLVPFAGLVNSGYLMGLTVLIAGLLMLKKF</sequence>
<feature type="transmembrane region" description="Helical" evidence="1">
    <location>
        <begin position="567"/>
        <end position="587"/>
    </location>
</feature>
<feature type="transmembrane region" description="Helical" evidence="1">
    <location>
        <begin position="599"/>
        <end position="618"/>
    </location>
</feature>
<dbReference type="EMBL" id="QPIZ01000021">
    <property type="protein sequence ID" value="RCW30608.1"/>
    <property type="molecule type" value="Genomic_DNA"/>
</dbReference>
<evidence type="ECO:0000313" key="2">
    <source>
        <dbReference type="EMBL" id="RCW30608.1"/>
    </source>
</evidence>
<feature type="transmembrane region" description="Helical" evidence="1">
    <location>
        <begin position="662"/>
        <end position="683"/>
    </location>
</feature>